<dbReference type="EMBL" id="ML993876">
    <property type="protein sequence ID" value="KAF2204417.1"/>
    <property type="molecule type" value="Genomic_DNA"/>
</dbReference>
<evidence type="ECO:0000256" key="6">
    <source>
        <dbReference type="SAM" id="MobiDB-lite"/>
    </source>
</evidence>
<dbReference type="OrthoDB" id="27601at2759"/>
<feature type="binding site" evidence="5">
    <location>
        <position position="357"/>
    </location>
    <ligand>
        <name>Zn(2+)</name>
        <dbReference type="ChEBI" id="CHEBI:29105"/>
    </ligand>
</feature>
<dbReference type="InterPro" id="IPR036511">
    <property type="entry name" value="TGT-like_sf"/>
</dbReference>
<dbReference type="Proteomes" id="UP000799536">
    <property type="component" value="Unassembled WGS sequence"/>
</dbReference>
<accession>A0A9P4JVY2</accession>
<comment type="function">
    <text evidence="5">Non-catalytic subunit of the queuine tRNA-ribosyltransferase (TGT) that catalyzes the base-exchange of a guanine (G) residue with queuine (Q) at position 34 (anticodon wobble position) in tRNAs with GU(N) anticodons (tRNA-Asp, -Asn, -His and -Tyr), resulting in the hypermodified nucleoside queuosine (7-(((4,5-cis-dihydroxy-2-cyclopenten-1-yl)amino)methyl)-7-deazaguanosine).</text>
</comment>
<reference evidence="8" key="1">
    <citation type="journal article" date="2020" name="Stud. Mycol.">
        <title>101 Dothideomycetes genomes: a test case for predicting lifestyles and emergence of pathogens.</title>
        <authorList>
            <person name="Haridas S."/>
            <person name="Albert R."/>
            <person name="Binder M."/>
            <person name="Bloem J."/>
            <person name="Labutti K."/>
            <person name="Salamov A."/>
            <person name="Andreopoulos B."/>
            <person name="Baker S."/>
            <person name="Barry K."/>
            <person name="Bills G."/>
            <person name="Bluhm B."/>
            <person name="Cannon C."/>
            <person name="Castanera R."/>
            <person name="Culley D."/>
            <person name="Daum C."/>
            <person name="Ezra D."/>
            <person name="Gonzalez J."/>
            <person name="Henrissat B."/>
            <person name="Kuo A."/>
            <person name="Liang C."/>
            <person name="Lipzen A."/>
            <person name="Lutzoni F."/>
            <person name="Magnuson J."/>
            <person name="Mondo S."/>
            <person name="Nolan M."/>
            <person name="Ohm R."/>
            <person name="Pangilinan J."/>
            <person name="Park H.-J."/>
            <person name="Ramirez L."/>
            <person name="Alfaro M."/>
            <person name="Sun H."/>
            <person name="Tritt A."/>
            <person name="Yoshinaga Y."/>
            <person name="Zwiers L.-H."/>
            <person name="Turgeon B."/>
            <person name="Goodwin S."/>
            <person name="Spatafora J."/>
            <person name="Crous P."/>
            <person name="Grigoriev I."/>
        </authorList>
    </citation>
    <scope>NUCLEOTIDE SEQUENCE</scope>
    <source>
        <strain evidence="8">ATCC 74209</strain>
    </source>
</reference>
<feature type="region of interest" description="Disordered" evidence="6">
    <location>
        <begin position="454"/>
        <end position="478"/>
    </location>
</feature>
<sequence length="478" mass="53246">MLHFTLLNAAPGLAPRLGRLSYPGRKTLLTPLYLGNTSRGAVPHISQDNYQKHTRLNGVYVPLEDFIERYLEKTPPVFQIESQTSKLRRFVSLPQDSLLVLGARRQPPLPCPAANTNSQISISTSVGYRALSSEYYAAAANVLRPDIVVGLADIPYGKESVSSKRKDKMSDRTTAWMKDLVLKRSQLEKSDAPSYNIFAPILPIDKELQSWYLDHLVENMADQIGGVAIYDSQLLEDLPAELRKLPRLSFDNPASPQDLLRQIRLGIDLFTVPFLAAATDAGIALDFTFPAPSTSESRQQTPRQSLGIDMWGTEHAISVTPLTPTCKCYACTKHHRAYIQHLLSAKEMLGWVLIQLHNHAIMDAFFAGVRHSIETGTFEDDVAAFEAFYEPRLPEKTGQGPRVRGYQYTSGENAKPNKKNPKAFRSLKPLNAFHGQQPNAKPIVKDNIDDDALAGLADLENRSPEDELESPQLKDDKS</sequence>
<comment type="subunit">
    <text evidence="5">Heterodimer of a catalytic subunit and an accessory subunit.</text>
</comment>
<gene>
    <name evidence="8" type="ORF">GQ43DRAFT_364649</name>
</gene>
<evidence type="ECO:0000256" key="2">
    <source>
        <dbReference type="ARBA" id="ARBA00022694"/>
    </source>
</evidence>
<dbReference type="InterPro" id="IPR028592">
    <property type="entry name" value="QTRTD1"/>
</dbReference>
<protein>
    <recommendedName>
        <fullName evidence="5">Queuine tRNA-ribosyltransferase accessory subunit 2</fullName>
    </recommendedName>
    <alternativeName>
        <fullName evidence="5">Queuine tRNA-ribosyltransferase domain-containing protein 1</fullName>
    </alternativeName>
</protein>
<evidence type="ECO:0000256" key="4">
    <source>
        <dbReference type="ARBA" id="ARBA00022833"/>
    </source>
</evidence>
<evidence type="ECO:0000256" key="5">
    <source>
        <dbReference type="HAMAP-Rule" id="MF_03043"/>
    </source>
</evidence>
<dbReference type="PANTHER" id="PTHR46064:SF1">
    <property type="entry name" value="QUEUINE TRNA-RIBOSYLTRANSFERASE ACCESSORY SUBUNIT 2"/>
    <property type="match status" value="1"/>
</dbReference>
<organism evidence="8 9">
    <name type="scientific">Delitschia confertaspora ATCC 74209</name>
    <dbReference type="NCBI Taxonomy" id="1513339"/>
    <lineage>
        <taxon>Eukaryota</taxon>
        <taxon>Fungi</taxon>
        <taxon>Dikarya</taxon>
        <taxon>Ascomycota</taxon>
        <taxon>Pezizomycotina</taxon>
        <taxon>Dothideomycetes</taxon>
        <taxon>Pleosporomycetidae</taxon>
        <taxon>Pleosporales</taxon>
        <taxon>Delitschiaceae</taxon>
        <taxon>Delitschia</taxon>
    </lineage>
</organism>
<evidence type="ECO:0000256" key="1">
    <source>
        <dbReference type="ARBA" id="ARBA00022490"/>
    </source>
</evidence>
<keyword evidence="4 5" id="KW-0862">Zinc</keyword>
<dbReference type="GO" id="GO:0008479">
    <property type="term" value="F:tRNA-guanosine(34) queuine transglycosylase activity"/>
    <property type="evidence" value="ECO:0007669"/>
    <property type="project" value="UniProtKB-UniRule"/>
</dbReference>
<keyword evidence="2 5" id="KW-0819">tRNA processing</keyword>
<keyword evidence="9" id="KW-1185">Reference proteome</keyword>
<feature type="domain" description="tRNA-guanine(15) transglycosylase-like" evidence="7">
    <location>
        <begin position="15"/>
        <end position="389"/>
    </location>
</feature>
<evidence type="ECO:0000313" key="9">
    <source>
        <dbReference type="Proteomes" id="UP000799536"/>
    </source>
</evidence>
<dbReference type="SUPFAM" id="SSF51713">
    <property type="entry name" value="tRNA-guanine transglycosylase"/>
    <property type="match status" value="1"/>
</dbReference>
<keyword evidence="1 5" id="KW-0963">Cytoplasm</keyword>
<dbReference type="PANTHER" id="PTHR46064">
    <property type="entry name" value="QUEUINE TRNA-RIBOSYLTRANSFERASE ACCESSORY SUBUNIT 2"/>
    <property type="match status" value="1"/>
</dbReference>
<evidence type="ECO:0000259" key="7">
    <source>
        <dbReference type="Pfam" id="PF01702"/>
    </source>
</evidence>
<dbReference type="InterPro" id="IPR050852">
    <property type="entry name" value="Queuine_tRNA-ribosyltrfase"/>
</dbReference>
<dbReference type="InterPro" id="IPR002616">
    <property type="entry name" value="tRNA_ribo_trans-like"/>
</dbReference>
<name>A0A9P4JVY2_9PLEO</name>
<dbReference type="AlphaFoldDB" id="A0A9P4JVY2"/>
<dbReference type="NCBIfam" id="TIGR00449">
    <property type="entry name" value="tgt_general"/>
    <property type="match status" value="1"/>
</dbReference>
<dbReference type="Pfam" id="PF01702">
    <property type="entry name" value="TGT"/>
    <property type="match status" value="1"/>
</dbReference>
<comment type="similarity">
    <text evidence="5">Belongs to the queuine tRNA-ribosyltransferase family. QTRT2 subfamily.</text>
</comment>
<feature type="binding site" evidence="5">
    <location>
        <position position="331"/>
    </location>
    <ligand>
        <name>Zn(2+)</name>
        <dbReference type="ChEBI" id="CHEBI:29105"/>
    </ligand>
</feature>
<comment type="subcellular location">
    <subcellularLocation>
        <location evidence="5">Cytoplasm</location>
    </subcellularLocation>
</comment>
<feature type="binding site" evidence="5">
    <location>
        <position position="328"/>
    </location>
    <ligand>
        <name>Zn(2+)</name>
        <dbReference type="ChEBI" id="CHEBI:29105"/>
    </ligand>
</feature>
<dbReference type="Gene3D" id="3.20.20.105">
    <property type="entry name" value="Queuine tRNA-ribosyltransferase-like"/>
    <property type="match status" value="1"/>
</dbReference>
<feature type="region of interest" description="Disordered" evidence="6">
    <location>
        <begin position="394"/>
        <end position="421"/>
    </location>
</feature>
<proteinExistence type="inferred from homology"/>
<dbReference type="GO" id="GO:0006400">
    <property type="term" value="P:tRNA modification"/>
    <property type="evidence" value="ECO:0007669"/>
    <property type="project" value="InterPro"/>
</dbReference>
<dbReference type="HAMAP" id="MF_03043">
    <property type="entry name" value="QTRT2"/>
    <property type="match status" value="1"/>
</dbReference>
<dbReference type="GO" id="GO:0005737">
    <property type="term" value="C:cytoplasm"/>
    <property type="evidence" value="ECO:0007669"/>
    <property type="project" value="UniProtKB-SubCell"/>
</dbReference>
<dbReference type="GO" id="GO:0046872">
    <property type="term" value="F:metal ion binding"/>
    <property type="evidence" value="ECO:0007669"/>
    <property type="project" value="UniProtKB-KW"/>
</dbReference>
<feature type="binding site" evidence="5">
    <location>
        <position position="326"/>
    </location>
    <ligand>
        <name>Zn(2+)</name>
        <dbReference type="ChEBI" id="CHEBI:29105"/>
    </ligand>
</feature>
<comment type="caution">
    <text evidence="8">The sequence shown here is derived from an EMBL/GenBank/DDBJ whole genome shotgun (WGS) entry which is preliminary data.</text>
</comment>
<evidence type="ECO:0000313" key="8">
    <source>
        <dbReference type="EMBL" id="KAF2204417.1"/>
    </source>
</evidence>
<keyword evidence="3 5" id="KW-0479">Metal-binding</keyword>
<comment type="cofactor">
    <cofactor evidence="5">
        <name>Zn(2+)</name>
        <dbReference type="ChEBI" id="CHEBI:29105"/>
    </cofactor>
    <text evidence="5">Binds 1 zinc ion per subunit.</text>
</comment>
<evidence type="ECO:0000256" key="3">
    <source>
        <dbReference type="ARBA" id="ARBA00022723"/>
    </source>
</evidence>